<reference evidence="3 4" key="1">
    <citation type="submission" date="2024-06" db="EMBL/GenBank/DDBJ databases">
        <title>The Natural Products Discovery Center: Release of the First 8490 Sequenced Strains for Exploring Actinobacteria Biosynthetic Diversity.</title>
        <authorList>
            <person name="Kalkreuter E."/>
            <person name="Kautsar S.A."/>
            <person name="Yang D."/>
            <person name="Bader C.D."/>
            <person name="Teijaro C.N."/>
            <person name="Fluegel L."/>
            <person name="Davis C.M."/>
            <person name="Simpson J.R."/>
            <person name="Lauterbach L."/>
            <person name="Steele A.D."/>
            <person name="Gui C."/>
            <person name="Meng S."/>
            <person name="Li G."/>
            <person name="Viehrig K."/>
            <person name="Ye F."/>
            <person name="Su P."/>
            <person name="Kiefer A.F."/>
            <person name="Nichols A."/>
            <person name="Cepeda A.J."/>
            <person name="Yan W."/>
            <person name="Fan B."/>
            <person name="Jiang Y."/>
            <person name="Adhikari A."/>
            <person name="Zheng C.-J."/>
            <person name="Schuster L."/>
            <person name="Cowan T.M."/>
            <person name="Smanski M.J."/>
            <person name="Chevrette M.G."/>
            <person name="De Carvalho L.P.S."/>
            <person name="Shen B."/>
        </authorList>
    </citation>
    <scope>NUCLEOTIDE SEQUENCE [LARGE SCALE GENOMIC DNA]</scope>
    <source>
        <strain evidence="3 4">NPDC000234</strain>
    </source>
</reference>
<evidence type="ECO:0000256" key="1">
    <source>
        <dbReference type="ARBA" id="ARBA00022737"/>
    </source>
</evidence>
<sequence length="330" mass="33650">MTRQLLQVAPDRPGAYRSIGAALADAREGALITVAPGRYEESLHVTKPVTVAAQDSAQPPQLHASAGSTIVLDAEAVQLSHLVLSGADREAPVLDVRRGQAALDGCRVSGQAWAAVLAWHEGVLALRDCELANERGAGIVVTSDRPNVVERSRVTGVGSSAVVVAERGRLTVRDCVLEGARGNGVCANGQSSVTVETTRIAGSGKPALAVEQQARAELREVQISGSATLDAYLTSTAETLLTGCRFTGAGQQSVYVGPGAAPVLRNCVLESPGEVGVQAVSGARVRLEECAVSGAGVGVAVDAEASAECAGLAVHDAAQAALRVAGEARV</sequence>
<dbReference type="InterPro" id="IPR011050">
    <property type="entry name" value="Pectin_lyase_fold/virulence"/>
</dbReference>
<dbReference type="InterPro" id="IPR039448">
    <property type="entry name" value="Beta_helix"/>
</dbReference>
<keyword evidence="1" id="KW-0677">Repeat</keyword>
<protein>
    <submittedName>
        <fullName evidence="3">Right-handed parallel beta-helix repeat-containing protein</fullName>
    </submittedName>
</protein>
<dbReference type="SMART" id="SM00710">
    <property type="entry name" value="PbH1"/>
    <property type="match status" value="6"/>
</dbReference>
<feature type="domain" description="Right handed beta helix" evidence="2">
    <location>
        <begin position="161"/>
        <end position="306"/>
    </location>
</feature>
<dbReference type="PANTHER" id="PTHR22990">
    <property type="entry name" value="F-BOX ONLY PROTEIN"/>
    <property type="match status" value="1"/>
</dbReference>
<feature type="non-terminal residue" evidence="3">
    <location>
        <position position="330"/>
    </location>
</feature>
<accession>A0ABV1XGH9</accession>
<dbReference type="PANTHER" id="PTHR22990:SF15">
    <property type="entry name" value="F-BOX ONLY PROTEIN 10"/>
    <property type="match status" value="1"/>
</dbReference>
<dbReference type="RefSeq" id="WP_350792982.1">
    <property type="nucleotide sequence ID" value="NZ_JBEPEK010001065.1"/>
</dbReference>
<dbReference type="SUPFAM" id="SSF51126">
    <property type="entry name" value="Pectin lyase-like"/>
    <property type="match status" value="1"/>
</dbReference>
<dbReference type="InterPro" id="IPR006626">
    <property type="entry name" value="PbH1"/>
</dbReference>
<dbReference type="Pfam" id="PF13229">
    <property type="entry name" value="Beta_helix"/>
    <property type="match status" value="1"/>
</dbReference>
<evidence type="ECO:0000259" key="2">
    <source>
        <dbReference type="Pfam" id="PF13229"/>
    </source>
</evidence>
<keyword evidence="4" id="KW-1185">Reference proteome</keyword>
<comment type="caution">
    <text evidence="3">The sequence shown here is derived from an EMBL/GenBank/DDBJ whole genome shotgun (WGS) entry which is preliminary data.</text>
</comment>
<evidence type="ECO:0000313" key="4">
    <source>
        <dbReference type="Proteomes" id="UP001474181"/>
    </source>
</evidence>
<evidence type="ECO:0000313" key="3">
    <source>
        <dbReference type="EMBL" id="MER7188147.1"/>
    </source>
</evidence>
<gene>
    <name evidence="3" type="ORF">ABT404_53325</name>
</gene>
<dbReference type="EMBL" id="JBEPEK010001065">
    <property type="protein sequence ID" value="MER7188147.1"/>
    <property type="molecule type" value="Genomic_DNA"/>
</dbReference>
<dbReference type="InterPro" id="IPR051550">
    <property type="entry name" value="SCF-Subunits/Alg-Epimerases"/>
</dbReference>
<proteinExistence type="predicted"/>
<organism evidence="3 4">
    <name type="scientific">Streptomyces hyaluromycini</name>
    <dbReference type="NCBI Taxonomy" id="1377993"/>
    <lineage>
        <taxon>Bacteria</taxon>
        <taxon>Bacillati</taxon>
        <taxon>Actinomycetota</taxon>
        <taxon>Actinomycetes</taxon>
        <taxon>Kitasatosporales</taxon>
        <taxon>Streptomycetaceae</taxon>
        <taxon>Streptomyces</taxon>
    </lineage>
</organism>
<name>A0ABV1XGH9_9ACTN</name>
<dbReference type="InterPro" id="IPR012334">
    <property type="entry name" value="Pectin_lyas_fold"/>
</dbReference>
<dbReference type="Gene3D" id="2.160.20.10">
    <property type="entry name" value="Single-stranded right-handed beta-helix, Pectin lyase-like"/>
    <property type="match status" value="1"/>
</dbReference>
<dbReference type="Proteomes" id="UP001474181">
    <property type="component" value="Unassembled WGS sequence"/>
</dbReference>